<keyword evidence="3 14" id="KW-1003">Cell membrane</keyword>
<accession>A0A9D7XSF6</accession>
<evidence type="ECO:0000256" key="4">
    <source>
        <dbReference type="ARBA" id="ARBA00022670"/>
    </source>
</evidence>
<comment type="caution">
    <text evidence="18">The sequence shown here is derived from an EMBL/GenBank/DDBJ whole genome shotgun (WGS) entry which is preliminary data.</text>
</comment>
<evidence type="ECO:0000256" key="5">
    <source>
        <dbReference type="ARBA" id="ARBA00022692"/>
    </source>
</evidence>
<feature type="domain" description="Peptidase M50" evidence="17">
    <location>
        <begin position="140"/>
        <end position="200"/>
    </location>
</feature>
<keyword evidence="12" id="KW-0129">CBS domain</keyword>
<dbReference type="InterPro" id="IPR046342">
    <property type="entry name" value="CBS_dom_sf"/>
</dbReference>
<evidence type="ECO:0000256" key="2">
    <source>
        <dbReference type="ARBA" id="ARBA00007931"/>
    </source>
</evidence>
<dbReference type="PANTHER" id="PTHR39188:SF3">
    <property type="entry name" value="STAGE IV SPORULATION PROTEIN FB"/>
    <property type="match status" value="1"/>
</dbReference>
<dbReference type="PIRSF" id="PIRSF006404">
    <property type="entry name" value="UCP006404_Pept_M50_CBS"/>
    <property type="match status" value="1"/>
</dbReference>
<reference evidence="18 19" key="1">
    <citation type="submission" date="2020-10" db="EMBL/GenBank/DDBJ databases">
        <title>Connecting structure to function with the recovery of over 1000 high-quality activated sludge metagenome-assembled genomes encoding full-length rRNA genes using long-read sequencing.</title>
        <authorList>
            <person name="Singleton C.M."/>
            <person name="Petriglieri F."/>
            <person name="Kristensen J.M."/>
            <person name="Kirkegaard R.H."/>
            <person name="Michaelsen T.Y."/>
            <person name="Andersen M.H."/>
            <person name="Karst S.M."/>
            <person name="Dueholm M.S."/>
            <person name="Nielsen P.H."/>
            <person name="Albertsen M."/>
        </authorList>
    </citation>
    <scope>NUCLEOTIDE SEQUENCE [LARGE SCALE GENOMIC DNA]</scope>
    <source>
        <strain evidence="18">Ribe_18-Q3-R11-54_MAXAC.273</strain>
    </source>
</reference>
<feature type="binding site" evidence="16">
    <location>
        <position position="59"/>
    </location>
    <ligand>
        <name>Zn(2+)</name>
        <dbReference type="ChEBI" id="CHEBI:29105"/>
        <note>catalytic</note>
    </ligand>
</feature>
<feature type="binding site" evidence="16">
    <location>
        <position position="63"/>
    </location>
    <ligand>
        <name>Zn(2+)</name>
        <dbReference type="ChEBI" id="CHEBI:29105"/>
        <note>catalytic</note>
    </ligand>
</feature>
<comment type="cofactor">
    <cofactor evidence="14 16">
        <name>Zn(2+)</name>
        <dbReference type="ChEBI" id="CHEBI:29105"/>
    </cofactor>
    <text evidence="14 16">Binds 1 zinc ion per subunit.</text>
</comment>
<feature type="transmembrane region" description="Helical" evidence="14">
    <location>
        <begin position="7"/>
        <end position="30"/>
    </location>
</feature>
<dbReference type="Gene3D" id="3.10.580.10">
    <property type="entry name" value="CBS-domain"/>
    <property type="match status" value="1"/>
</dbReference>
<comment type="similarity">
    <text evidence="2 14">Belongs to the peptidase M50B family.</text>
</comment>
<name>A0A9D7XSF6_9BACT</name>
<dbReference type="CDD" id="cd02205">
    <property type="entry name" value="CBS_pair_SF"/>
    <property type="match status" value="1"/>
</dbReference>
<keyword evidence="10 14" id="KW-1133">Transmembrane helix</keyword>
<evidence type="ECO:0000256" key="8">
    <source>
        <dbReference type="ARBA" id="ARBA00022801"/>
    </source>
</evidence>
<protein>
    <recommendedName>
        <fullName evidence="14">Zinc metalloprotease</fullName>
    </recommendedName>
</protein>
<keyword evidence="13 14" id="KW-0472">Membrane</keyword>
<feature type="domain" description="Peptidase M50" evidence="17">
    <location>
        <begin position="48"/>
        <end position="125"/>
    </location>
</feature>
<organism evidence="18 19">
    <name type="scientific">Candidatus Opimibacter skivensis</name>
    <dbReference type="NCBI Taxonomy" id="2982028"/>
    <lineage>
        <taxon>Bacteria</taxon>
        <taxon>Pseudomonadati</taxon>
        <taxon>Bacteroidota</taxon>
        <taxon>Saprospiria</taxon>
        <taxon>Saprospirales</taxon>
        <taxon>Saprospiraceae</taxon>
        <taxon>Candidatus Opimibacter</taxon>
    </lineage>
</organism>
<dbReference type="Proteomes" id="UP000808337">
    <property type="component" value="Unassembled WGS sequence"/>
</dbReference>
<dbReference type="SUPFAM" id="SSF54631">
    <property type="entry name" value="CBS-domain pair"/>
    <property type="match status" value="1"/>
</dbReference>
<dbReference type="PANTHER" id="PTHR39188">
    <property type="entry name" value="MEMBRANE-ASSOCIATED ZINC METALLOPROTEASE M50B"/>
    <property type="match status" value="1"/>
</dbReference>
<keyword evidence="8 14" id="KW-0378">Hydrolase</keyword>
<evidence type="ECO:0000256" key="7">
    <source>
        <dbReference type="ARBA" id="ARBA00022737"/>
    </source>
</evidence>
<keyword evidence="7" id="KW-0677">Repeat</keyword>
<evidence type="ECO:0000256" key="14">
    <source>
        <dbReference type="PIRNR" id="PIRNR006404"/>
    </source>
</evidence>
<keyword evidence="9 14" id="KW-0862">Zinc</keyword>
<gene>
    <name evidence="18" type="ORF">IPP15_08590</name>
</gene>
<feature type="transmembrane region" description="Helical" evidence="14">
    <location>
        <begin position="143"/>
        <end position="165"/>
    </location>
</feature>
<dbReference type="GO" id="GO:0008237">
    <property type="term" value="F:metallopeptidase activity"/>
    <property type="evidence" value="ECO:0007669"/>
    <property type="project" value="UniProtKB-UniRule"/>
</dbReference>
<dbReference type="InterPro" id="IPR016483">
    <property type="entry name" value="UCP006404_Pept_M50_CBS"/>
</dbReference>
<sequence length="358" mass="40049">MKGSFHIATVSGIPVKIHWSFGLLLLWVAYETSKDGFQPVLLLLSIAIVLSVFFCVILHEFGHALAARKFGVKTFDIIMTPIGGIARLERMPEGRGQEFWVAIAGPVVNFLIVGVIWLSYALFKGEVFPLFSSSFWNFDQEATSYFKIILLANGYLGTFNLLPAFPMDGGRILRSLLSLRMDRAKATQIASYAGQGIAFLMFGYGVMHNRPTLTLIGVFIFFAARQENKALQRQTWLTKTKASDLMEPIEHSFEIGQTMSEAKEKIKSVKGEGFIVWAGPEKPVGYLTRELLANFDSTRYPESLIDAWVIPSPTVVSPETPAAQLFAFMQHHKIPLALVSDHFHYKGIVHWKKLSEGV</sequence>
<evidence type="ECO:0000256" key="13">
    <source>
        <dbReference type="ARBA" id="ARBA00023136"/>
    </source>
</evidence>
<evidence type="ECO:0000256" key="9">
    <source>
        <dbReference type="ARBA" id="ARBA00022833"/>
    </source>
</evidence>
<dbReference type="GO" id="GO:0005886">
    <property type="term" value="C:plasma membrane"/>
    <property type="evidence" value="ECO:0007669"/>
    <property type="project" value="UniProtKB-SubCell"/>
</dbReference>
<feature type="binding site" evidence="16">
    <location>
        <position position="168"/>
    </location>
    <ligand>
        <name>Zn(2+)</name>
        <dbReference type="ChEBI" id="CHEBI:29105"/>
        <note>catalytic</note>
    </ligand>
</feature>
<comment type="subcellular location">
    <subcellularLocation>
        <location evidence="1 14">Cell membrane</location>
        <topology evidence="1 14">Multi-pass membrane protein</topology>
    </subcellularLocation>
</comment>
<dbReference type="InterPro" id="IPR008915">
    <property type="entry name" value="Peptidase_M50"/>
</dbReference>
<feature type="active site" evidence="15">
    <location>
        <position position="60"/>
    </location>
</feature>
<proteinExistence type="inferred from homology"/>
<keyword evidence="11 14" id="KW-0482">Metalloprotease</keyword>
<evidence type="ECO:0000313" key="19">
    <source>
        <dbReference type="Proteomes" id="UP000808337"/>
    </source>
</evidence>
<evidence type="ECO:0000256" key="1">
    <source>
        <dbReference type="ARBA" id="ARBA00004651"/>
    </source>
</evidence>
<keyword evidence="5 14" id="KW-0812">Transmembrane</keyword>
<dbReference type="GO" id="GO:0006508">
    <property type="term" value="P:proteolysis"/>
    <property type="evidence" value="ECO:0007669"/>
    <property type="project" value="UniProtKB-KW"/>
</dbReference>
<evidence type="ECO:0000259" key="17">
    <source>
        <dbReference type="Pfam" id="PF02163"/>
    </source>
</evidence>
<evidence type="ECO:0000256" key="12">
    <source>
        <dbReference type="ARBA" id="ARBA00023122"/>
    </source>
</evidence>
<evidence type="ECO:0000256" key="16">
    <source>
        <dbReference type="PIRSR" id="PIRSR006404-2"/>
    </source>
</evidence>
<evidence type="ECO:0000313" key="18">
    <source>
        <dbReference type="EMBL" id="MBK9982468.1"/>
    </source>
</evidence>
<evidence type="ECO:0000256" key="6">
    <source>
        <dbReference type="ARBA" id="ARBA00022723"/>
    </source>
</evidence>
<keyword evidence="4 14" id="KW-0645">Protease</keyword>
<evidence type="ECO:0000256" key="3">
    <source>
        <dbReference type="ARBA" id="ARBA00022475"/>
    </source>
</evidence>
<keyword evidence="6 14" id="KW-0479">Metal-binding</keyword>
<feature type="transmembrane region" description="Helical" evidence="14">
    <location>
        <begin position="36"/>
        <end position="59"/>
    </location>
</feature>
<feature type="transmembrane region" description="Helical" evidence="14">
    <location>
        <begin position="99"/>
        <end position="123"/>
    </location>
</feature>
<dbReference type="CDD" id="cd06164">
    <property type="entry name" value="S2P-M50_SpoIVFB_CBS"/>
    <property type="match status" value="1"/>
</dbReference>
<dbReference type="EMBL" id="JADKGY010000006">
    <property type="protein sequence ID" value="MBK9982468.1"/>
    <property type="molecule type" value="Genomic_DNA"/>
</dbReference>
<evidence type="ECO:0000256" key="11">
    <source>
        <dbReference type="ARBA" id="ARBA00023049"/>
    </source>
</evidence>
<feature type="transmembrane region" description="Helical" evidence="14">
    <location>
        <begin position="186"/>
        <end position="207"/>
    </location>
</feature>
<evidence type="ECO:0000256" key="15">
    <source>
        <dbReference type="PIRSR" id="PIRSR006404-1"/>
    </source>
</evidence>
<dbReference type="GO" id="GO:0046872">
    <property type="term" value="F:metal ion binding"/>
    <property type="evidence" value="ECO:0007669"/>
    <property type="project" value="UniProtKB-UniRule"/>
</dbReference>
<dbReference type="Pfam" id="PF02163">
    <property type="entry name" value="Peptidase_M50"/>
    <property type="match status" value="2"/>
</dbReference>
<evidence type="ECO:0000256" key="10">
    <source>
        <dbReference type="ARBA" id="ARBA00022989"/>
    </source>
</evidence>
<dbReference type="AlphaFoldDB" id="A0A9D7XSF6"/>